<feature type="transmembrane region" description="Helical" evidence="7">
    <location>
        <begin position="240"/>
        <end position="259"/>
    </location>
</feature>
<dbReference type="SUPFAM" id="SSF161098">
    <property type="entry name" value="MetI-like"/>
    <property type="match status" value="1"/>
</dbReference>
<dbReference type="InterPro" id="IPR035906">
    <property type="entry name" value="MetI-like_sf"/>
</dbReference>
<dbReference type="PANTHER" id="PTHR30151:SF38">
    <property type="entry name" value="ALIPHATIC SULFONATES TRANSPORT PERMEASE PROTEIN SSUC-RELATED"/>
    <property type="match status" value="1"/>
</dbReference>
<feature type="transmembrane region" description="Helical" evidence="7">
    <location>
        <begin position="117"/>
        <end position="138"/>
    </location>
</feature>
<feature type="transmembrane region" description="Helical" evidence="7">
    <location>
        <begin position="144"/>
        <end position="163"/>
    </location>
</feature>
<evidence type="ECO:0000313" key="10">
    <source>
        <dbReference type="Proteomes" id="UP000219514"/>
    </source>
</evidence>
<dbReference type="RefSeq" id="WP_172442377.1">
    <property type="nucleotide sequence ID" value="NZ_JACHXB010000004.1"/>
</dbReference>
<keyword evidence="4 7" id="KW-0812">Transmembrane</keyword>
<evidence type="ECO:0000259" key="8">
    <source>
        <dbReference type="PROSITE" id="PS50928"/>
    </source>
</evidence>
<evidence type="ECO:0000256" key="1">
    <source>
        <dbReference type="ARBA" id="ARBA00004651"/>
    </source>
</evidence>
<dbReference type="Gene3D" id="1.10.3720.10">
    <property type="entry name" value="MetI-like"/>
    <property type="match status" value="1"/>
</dbReference>
<keyword evidence="10" id="KW-1185">Reference proteome</keyword>
<name>A0A285EB68_9ACTN</name>
<comment type="similarity">
    <text evidence="7">Belongs to the binding-protein-dependent transport system permease family.</text>
</comment>
<keyword evidence="2 7" id="KW-0813">Transport</keyword>
<comment type="subcellular location">
    <subcellularLocation>
        <location evidence="1 7">Cell membrane</location>
        <topology evidence="1 7">Multi-pass membrane protein</topology>
    </subcellularLocation>
</comment>
<sequence>MSAAVTERPAVSAEPVPERPVRFRGAARNILAGITAAVLGAALWELISLTSDGWVPGVGEIAASAVELLGDGEFYGDAWISLRRVLTVLLAATLAGLVLGLLAGFSSKVDSFLRPILVTGLAIPDPVYIILVILILGISETSGIVALTIAIVPLVANVVISSVQARDRGLDEMAATYRLSHVDYLRHVLAGQVRPAIVAALRTSFAFSWKLVVLMETMTQSDGVGARIYESFRFLRPADMIAYALLFIVLMRVLEMLALRRLERSTVA</sequence>
<dbReference type="EMBL" id="OBDO01000003">
    <property type="protein sequence ID" value="SNX96285.1"/>
    <property type="molecule type" value="Genomic_DNA"/>
</dbReference>
<organism evidence="9 10">
    <name type="scientific">Geodermatophilus sabuli</name>
    <dbReference type="NCBI Taxonomy" id="1564158"/>
    <lineage>
        <taxon>Bacteria</taxon>
        <taxon>Bacillati</taxon>
        <taxon>Actinomycetota</taxon>
        <taxon>Actinomycetes</taxon>
        <taxon>Geodermatophilales</taxon>
        <taxon>Geodermatophilaceae</taxon>
        <taxon>Geodermatophilus</taxon>
    </lineage>
</organism>
<dbReference type="PROSITE" id="PS50928">
    <property type="entry name" value="ABC_TM1"/>
    <property type="match status" value="1"/>
</dbReference>
<evidence type="ECO:0000256" key="3">
    <source>
        <dbReference type="ARBA" id="ARBA00022475"/>
    </source>
</evidence>
<keyword evidence="6 7" id="KW-0472">Membrane</keyword>
<reference evidence="9 10" key="1">
    <citation type="submission" date="2017-09" db="EMBL/GenBank/DDBJ databases">
        <authorList>
            <person name="Ehlers B."/>
            <person name="Leendertz F.H."/>
        </authorList>
    </citation>
    <scope>NUCLEOTIDE SEQUENCE [LARGE SCALE GENOMIC DNA]</scope>
    <source>
        <strain evidence="9 10">DSM 46844</strain>
    </source>
</reference>
<evidence type="ECO:0000256" key="2">
    <source>
        <dbReference type="ARBA" id="ARBA00022448"/>
    </source>
</evidence>
<dbReference type="Pfam" id="PF00528">
    <property type="entry name" value="BPD_transp_1"/>
    <property type="match status" value="1"/>
</dbReference>
<protein>
    <submittedName>
        <fullName evidence="9">NitT/TauT family transport system permease protein</fullName>
    </submittedName>
</protein>
<accession>A0A285EB68</accession>
<evidence type="ECO:0000256" key="5">
    <source>
        <dbReference type="ARBA" id="ARBA00022989"/>
    </source>
</evidence>
<dbReference type="GO" id="GO:0055085">
    <property type="term" value="P:transmembrane transport"/>
    <property type="evidence" value="ECO:0007669"/>
    <property type="project" value="InterPro"/>
</dbReference>
<keyword evidence="3" id="KW-1003">Cell membrane</keyword>
<dbReference type="PANTHER" id="PTHR30151">
    <property type="entry name" value="ALKANE SULFONATE ABC TRANSPORTER-RELATED, MEMBRANE SUBUNIT"/>
    <property type="match status" value="1"/>
</dbReference>
<dbReference type="GO" id="GO:0005886">
    <property type="term" value="C:plasma membrane"/>
    <property type="evidence" value="ECO:0007669"/>
    <property type="project" value="UniProtKB-SubCell"/>
</dbReference>
<evidence type="ECO:0000256" key="7">
    <source>
        <dbReference type="RuleBase" id="RU363032"/>
    </source>
</evidence>
<proteinExistence type="inferred from homology"/>
<dbReference type="CDD" id="cd06261">
    <property type="entry name" value="TM_PBP2"/>
    <property type="match status" value="1"/>
</dbReference>
<gene>
    <name evidence="9" type="ORF">SAMN06893097_103454</name>
</gene>
<dbReference type="Proteomes" id="UP000219514">
    <property type="component" value="Unassembled WGS sequence"/>
</dbReference>
<feature type="transmembrane region" description="Helical" evidence="7">
    <location>
        <begin position="85"/>
        <end position="105"/>
    </location>
</feature>
<evidence type="ECO:0000313" key="9">
    <source>
        <dbReference type="EMBL" id="SNX96285.1"/>
    </source>
</evidence>
<evidence type="ECO:0000256" key="6">
    <source>
        <dbReference type="ARBA" id="ARBA00023136"/>
    </source>
</evidence>
<keyword evidence="5 7" id="KW-1133">Transmembrane helix</keyword>
<evidence type="ECO:0000256" key="4">
    <source>
        <dbReference type="ARBA" id="ARBA00022692"/>
    </source>
</evidence>
<dbReference type="AlphaFoldDB" id="A0A285EB68"/>
<dbReference type="InterPro" id="IPR000515">
    <property type="entry name" value="MetI-like"/>
</dbReference>
<feature type="domain" description="ABC transmembrane type-1" evidence="8">
    <location>
        <begin position="82"/>
        <end position="258"/>
    </location>
</feature>